<organism evidence="1 2">
    <name type="scientific">Methylocystis echinoides</name>
    <dbReference type="NCBI Taxonomy" id="29468"/>
    <lineage>
        <taxon>Bacteria</taxon>
        <taxon>Pseudomonadati</taxon>
        <taxon>Pseudomonadota</taxon>
        <taxon>Alphaproteobacteria</taxon>
        <taxon>Hyphomicrobiales</taxon>
        <taxon>Methylocystaceae</taxon>
        <taxon>Methylocystis</taxon>
    </lineage>
</organism>
<dbReference type="Gene3D" id="3.40.50.12780">
    <property type="entry name" value="N-terminal domain of ligase-like"/>
    <property type="match status" value="1"/>
</dbReference>
<dbReference type="PANTHER" id="PTHR36932:SF1">
    <property type="entry name" value="CAPSULAR POLYSACCHARIDE BIOSYNTHESIS PROTEIN"/>
    <property type="match status" value="1"/>
</dbReference>
<gene>
    <name evidence="1" type="ORF">LMG27198_39000</name>
</gene>
<dbReference type="PANTHER" id="PTHR36932">
    <property type="entry name" value="CAPSULAR POLYSACCHARIDE BIOSYNTHESIS PROTEIN"/>
    <property type="match status" value="1"/>
</dbReference>
<reference evidence="1" key="1">
    <citation type="journal article" date="2023" name="Int. J. Syst. Evol. Microbiol.">
        <title>Methylocystis iwaonis sp. nov., a type II methane-oxidizing bacterium from surface soil of a rice paddy field in Japan, and emended description of the genus Methylocystis (ex Whittenbury et al. 1970) Bowman et al. 1993.</title>
        <authorList>
            <person name="Kaise H."/>
            <person name="Sawadogo J.B."/>
            <person name="Alam M.S."/>
            <person name="Ueno C."/>
            <person name="Dianou D."/>
            <person name="Shinjo R."/>
            <person name="Asakawa S."/>
        </authorList>
    </citation>
    <scope>NUCLEOTIDE SEQUENCE</scope>
    <source>
        <strain evidence="1">LMG27198</strain>
    </source>
</reference>
<accession>A0A9W6GXS3</accession>
<dbReference type="InterPro" id="IPR053158">
    <property type="entry name" value="CapK_Type1_Caps_Biosynth"/>
</dbReference>
<keyword evidence="2" id="KW-1185">Reference proteome</keyword>
<evidence type="ECO:0000313" key="2">
    <source>
        <dbReference type="Proteomes" id="UP001144323"/>
    </source>
</evidence>
<proteinExistence type="predicted"/>
<evidence type="ECO:0000313" key="1">
    <source>
        <dbReference type="EMBL" id="GLI94908.1"/>
    </source>
</evidence>
<name>A0A9W6GXS3_9HYPH</name>
<comment type="caution">
    <text evidence="1">The sequence shown here is derived from an EMBL/GenBank/DDBJ whole genome shotgun (WGS) entry which is preliminary data.</text>
</comment>
<protein>
    <submittedName>
        <fullName evidence="1">Uncharacterized protein</fullName>
    </submittedName>
</protein>
<sequence length="255" mass="28366">MRDELSKEPIGYLVASPWIVELMMQELEAEFFSANGAAMYIPIVASPDAELRQKFDSVNIPVRGTYSAEEVGLIASECSKCPGFFHVAKSNVVVEVEPFPGFGAGQSRTGKVLVTHLHSYATPFIRYDLGDIASLSPSCECGHNGPTLSNIIGRSKALLKHADGRYSVFHLRGGQMAEAIELDEYRIRQTTLTDIVVEIARERDISAEECETVRSLVRKFSGDEFNIHILSVRNIDWGESKKRLGFRNELLARDL</sequence>
<dbReference type="AlphaFoldDB" id="A0A9W6GXS3"/>
<dbReference type="InterPro" id="IPR042099">
    <property type="entry name" value="ANL_N_sf"/>
</dbReference>
<dbReference type="Proteomes" id="UP001144323">
    <property type="component" value="Unassembled WGS sequence"/>
</dbReference>
<dbReference type="EMBL" id="BSEC01000001">
    <property type="protein sequence ID" value="GLI94908.1"/>
    <property type="molecule type" value="Genomic_DNA"/>
</dbReference>